<protein>
    <submittedName>
        <fullName evidence="2">Uncharacterized protein</fullName>
    </submittedName>
</protein>
<sequence length="262" mass="27369">MSGRRGRSRFDALKRNAGASPGGPSGRSGPRGAAATAPRSASGLRRRLGAAAIAALVPAAAACGGADGTAAAPEGGPSPDSTYGGAMPAAQAPAPEGFTPVEIEGIKINAPEGWEVDDADGRLCMRPPGQAACAYGSLQVLPHVAERDPDKWPKKGDAFDKKNGWASDPTACRSLNTAEAGDVKVKEAEQQTLPDPFTTHADGLKSHHSAWTVTCENNDTFEVRLWFLPTSDVAVYVWSVDARYAAVYDEIATSMDVTEYNE</sequence>
<gene>
    <name evidence="2" type="ORF">HDA32_000953</name>
</gene>
<organism evidence="2 3">
    <name type="scientific">Spinactinospora alkalitolerans</name>
    <dbReference type="NCBI Taxonomy" id="687207"/>
    <lineage>
        <taxon>Bacteria</taxon>
        <taxon>Bacillati</taxon>
        <taxon>Actinomycetota</taxon>
        <taxon>Actinomycetes</taxon>
        <taxon>Streptosporangiales</taxon>
        <taxon>Nocardiopsidaceae</taxon>
        <taxon>Spinactinospora</taxon>
    </lineage>
</organism>
<dbReference type="RefSeq" id="WP_246334236.1">
    <property type="nucleotide sequence ID" value="NZ_JACCCC010000001.1"/>
</dbReference>
<comment type="caution">
    <text evidence="2">The sequence shown here is derived from an EMBL/GenBank/DDBJ whole genome shotgun (WGS) entry which is preliminary data.</text>
</comment>
<feature type="compositionally biased region" description="Low complexity" evidence="1">
    <location>
        <begin position="27"/>
        <end position="42"/>
    </location>
</feature>
<evidence type="ECO:0000256" key="1">
    <source>
        <dbReference type="SAM" id="MobiDB-lite"/>
    </source>
</evidence>
<name>A0A852TSW2_9ACTN</name>
<proteinExistence type="predicted"/>
<evidence type="ECO:0000313" key="3">
    <source>
        <dbReference type="Proteomes" id="UP000589036"/>
    </source>
</evidence>
<dbReference type="AlphaFoldDB" id="A0A852TSW2"/>
<feature type="region of interest" description="Disordered" evidence="1">
    <location>
        <begin position="1"/>
        <end position="42"/>
    </location>
</feature>
<accession>A0A852TSW2</accession>
<evidence type="ECO:0000313" key="2">
    <source>
        <dbReference type="EMBL" id="NYE45833.1"/>
    </source>
</evidence>
<feature type="region of interest" description="Disordered" evidence="1">
    <location>
        <begin position="65"/>
        <end position="94"/>
    </location>
</feature>
<dbReference type="Proteomes" id="UP000589036">
    <property type="component" value="Unassembled WGS sequence"/>
</dbReference>
<keyword evidence="3" id="KW-1185">Reference proteome</keyword>
<reference evidence="2 3" key="1">
    <citation type="submission" date="2020-07" db="EMBL/GenBank/DDBJ databases">
        <title>Sequencing the genomes of 1000 actinobacteria strains.</title>
        <authorList>
            <person name="Klenk H.-P."/>
        </authorList>
    </citation>
    <scope>NUCLEOTIDE SEQUENCE [LARGE SCALE GENOMIC DNA]</scope>
    <source>
        <strain evidence="2 3">CXB654</strain>
    </source>
</reference>
<dbReference type="EMBL" id="JACCCC010000001">
    <property type="protein sequence ID" value="NYE45833.1"/>
    <property type="molecule type" value="Genomic_DNA"/>
</dbReference>